<reference evidence="1 2" key="1">
    <citation type="submission" date="2021-06" db="EMBL/GenBank/DDBJ databases">
        <title>Caerostris extrusa draft genome.</title>
        <authorList>
            <person name="Kono N."/>
            <person name="Arakawa K."/>
        </authorList>
    </citation>
    <scope>NUCLEOTIDE SEQUENCE [LARGE SCALE GENOMIC DNA]</scope>
</reference>
<organism evidence="1 2">
    <name type="scientific">Caerostris extrusa</name>
    <name type="common">Bark spider</name>
    <name type="synonym">Caerostris bankana</name>
    <dbReference type="NCBI Taxonomy" id="172846"/>
    <lineage>
        <taxon>Eukaryota</taxon>
        <taxon>Metazoa</taxon>
        <taxon>Ecdysozoa</taxon>
        <taxon>Arthropoda</taxon>
        <taxon>Chelicerata</taxon>
        <taxon>Arachnida</taxon>
        <taxon>Araneae</taxon>
        <taxon>Araneomorphae</taxon>
        <taxon>Entelegynae</taxon>
        <taxon>Araneoidea</taxon>
        <taxon>Araneidae</taxon>
        <taxon>Caerostris</taxon>
    </lineage>
</organism>
<evidence type="ECO:0000313" key="2">
    <source>
        <dbReference type="Proteomes" id="UP001054945"/>
    </source>
</evidence>
<dbReference type="Proteomes" id="UP001054945">
    <property type="component" value="Unassembled WGS sequence"/>
</dbReference>
<dbReference type="EMBL" id="BPLR01002276">
    <property type="protein sequence ID" value="GIX72049.1"/>
    <property type="molecule type" value="Genomic_DNA"/>
</dbReference>
<sequence>MPPPQEIREGEEEYWGGRKECRKPIRLPAIDRAAVFGLMTNVVFELNERHFLFHIKEEKECSGRIGGALGGRTFACQFMSPDVNIQKQSSREPRWQRGKGRYGRPFSIRWQFGILNEMVFMEQKFASRQNAVH</sequence>
<keyword evidence="2" id="KW-1185">Reference proteome</keyword>
<evidence type="ECO:0000313" key="1">
    <source>
        <dbReference type="EMBL" id="GIX72049.1"/>
    </source>
</evidence>
<name>A0AAV4MJC2_CAEEX</name>
<comment type="caution">
    <text evidence="1">The sequence shown here is derived from an EMBL/GenBank/DDBJ whole genome shotgun (WGS) entry which is preliminary data.</text>
</comment>
<dbReference type="AlphaFoldDB" id="A0AAV4MJC2"/>
<proteinExistence type="predicted"/>
<protein>
    <submittedName>
        <fullName evidence="1">Uncharacterized protein</fullName>
    </submittedName>
</protein>
<gene>
    <name evidence="1" type="ORF">CEXT_456961</name>
</gene>
<accession>A0AAV4MJC2</accession>